<sequence length="135" mass="15191">MRNYGFTLVEILIVISIIGLIFSVTLPISYELYETYKNSLKAQEVMLYIASLKRESFLYSEEKDISSSEGALIVNGEPKVFPGVYILVKEPFKFFKNGTSTGGEIEIRVGGEKYKIIVSAPFGELSLERIGYEKV</sequence>
<dbReference type="AlphaFoldDB" id="A0A7V5XHW6"/>
<dbReference type="InterPro" id="IPR045584">
    <property type="entry name" value="Pilin-like"/>
</dbReference>
<dbReference type="Pfam" id="PF07963">
    <property type="entry name" value="N_methyl"/>
    <property type="match status" value="1"/>
</dbReference>
<comment type="caution">
    <text evidence="2">The sequence shown here is derived from an EMBL/GenBank/DDBJ whole genome shotgun (WGS) entry which is preliminary data.</text>
</comment>
<keyword evidence="1" id="KW-0812">Transmembrane</keyword>
<proteinExistence type="predicted"/>
<keyword evidence="1" id="KW-1133">Transmembrane helix</keyword>
<accession>A0A7V5XHW6</accession>
<reference evidence="2" key="1">
    <citation type="journal article" date="2020" name="mSystems">
        <title>Genome- and Community-Level Interaction Insights into Carbon Utilization and Element Cycling Functions of Hydrothermarchaeota in Hydrothermal Sediment.</title>
        <authorList>
            <person name="Zhou Z."/>
            <person name="Liu Y."/>
            <person name="Xu W."/>
            <person name="Pan J."/>
            <person name="Luo Z.H."/>
            <person name="Li M."/>
        </authorList>
    </citation>
    <scope>NUCLEOTIDE SEQUENCE [LARGE SCALE GENOMIC DNA]</scope>
    <source>
        <strain evidence="2">SpSt-106</strain>
    </source>
</reference>
<dbReference type="NCBIfam" id="TIGR02532">
    <property type="entry name" value="IV_pilin_GFxxxE"/>
    <property type="match status" value="1"/>
</dbReference>
<protein>
    <submittedName>
        <fullName evidence="2">Prepilin-type N-terminal cleavage/methylation domain-containing protein</fullName>
    </submittedName>
</protein>
<dbReference type="InterPro" id="IPR012902">
    <property type="entry name" value="N_methyl_site"/>
</dbReference>
<feature type="transmembrane region" description="Helical" evidence="1">
    <location>
        <begin position="6"/>
        <end position="30"/>
    </location>
</feature>
<dbReference type="SUPFAM" id="SSF54523">
    <property type="entry name" value="Pili subunits"/>
    <property type="match status" value="1"/>
</dbReference>
<organism evidence="2">
    <name type="scientific">Thermodesulfobacterium geofontis</name>
    <dbReference type="NCBI Taxonomy" id="1295609"/>
    <lineage>
        <taxon>Bacteria</taxon>
        <taxon>Pseudomonadati</taxon>
        <taxon>Thermodesulfobacteriota</taxon>
        <taxon>Thermodesulfobacteria</taxon>
        <taxon>Thermodesulfobacteriales</taxon>
        <taxon>Thermodesulfobacteriaceae</taxon>
        <taxon>Thermodesulfobacterium</taxon>
    </lineage>
</organism>
<keyword evidence="1" id="KW-0472">Membrane</keyword>
<evidence type="ECO:0000256" key="1">
    <source>
        <dbReference type="SAM" id="Phobius"/>
    </source>
</evidence>
<dbReference type="Gene3D" id="3.30.700.10">
    <property type="entry name" value="Glycoprotein, Type 4 Pilin"/>
    <property type="match status" value="1"/>
</dbReference>
<gene>
    <name evidence="2" type="ORF">ENM15_07795</name>
</gene>
<name>A0A7V5XHW6_9BACT</name>
<dbReference type="EMBL" id="DRWR01000124">
    <property type="protein sequence ID" value="HHQ16697.1"/>
    <property type="molecule type" value="Genomic_DNA"/>
</dbReference>
<evidence type="ECO:0000313" key="2">
    <source>
        <dbReference type="EMBL" id="HHQ16697.1"/>
    </source>
</evidence>